<dbReference type="NCBIfam" id="TIGR02495">
    <property type="entry name" value="NrdG2"/>
    <property type="match status" value="1"/>
</dbReference>
<dbReference type="PATRIC" id="fig|1255043.3.peg.1699"/>
<dbReference type="HOGENOM" id="CLU_078147_1_2_6"/>
<keyword evidence="9" id="KW-1185">Reference proteome</keyword>
<evidence type="ECO:0000256" key="4">
    <source>
        <dbReference type="ARBA" id="ARBA00022723"/>
    </source>
</evidence>
<gene>
    <name evidence="8" type="ordered locus">TVNIR_1679</name>
</gene>
<dbReference type="EMBL" id="CP003989">
    <property type="protein sequence ID" value="AGA33343.1"/>
    <property type="molecule type" value="Genomic_DNA"/>
</dbReference>
<evidence type="ECO:0000256" key="3">
    <source>
        <dbReference type="ARBA" id="ARBA00022691"/>
    </source>
</evidence>
<dbReference type="Gene3D" id="3.20.20.70">
    <property type="entry name" value="Aldolase class I"/>
    <property type="match status" value="1"/>
</dbReference>
<dbReference type="GO" id="GO:0046872">
    <property type="term" value="F:metal ion binding"/>
    <property type="evidence" value="ECO:0007669"/>
    <property type="project" value="UniProtKB-KW"/>
</dbReference>
<dbReference type="STRING" id="1255043.TVNIR_1679"/>
<dbReference type="GO" id="GO:0043365">
    <property type="term" value="F:[formate-C-acetyltransferase]-activating enzyme activity"/>
    <property type="evidence" value="ECO:0007669"/>
    <property type="project" value="UniProtKB-EC"/>
</dbReference>
<dbReference type="InterPro" id="IPR012840">
    <property type="entry name" value="NrdG2"/>
</dbReference>
<keyword evidence="3" id="KW-0949">S-adenosyl-L-methionine</keyword>
<dbReference type="InterPro" id="IPR034457">
    <property type="entry name" value="Organic_radical-activating"/>
</dbReference>
<sequence length="197" mass="21494">MGKGELRVGGITPLTTIDYPGELAAVIFCQGCPWHCRYCHNPELLPPRGEAAVPWEEALAFLRRRRGLLDAVVFSGGEPTLQVALADALKDVRALGFKVGLHSAGIYPRRLVALLPSVDWVGLDVKALAHRYPDITGVPGSGEPAWQSARLLIESGVPHEMRITVDPALTRPEEVRRIAARLQAMGAERVVEQPRRG</sequence>
<dbReference type="InterPro" id="IPR013785">
    <property type="entry name" value="Aldolase_TIM"/>
</dbReference>
<dbReference type="PANTHER" id="PTHR30352:SF13">
    <property type="entry name" value="GLYCYL-RADICAL ENZYME ACTIVATING ENZYME YJJW-RELATED"/>
    <property type="match status" value="1"/>
</dbReference>
<evidence type="ECO:0000256" key="6">
    <source>
        <dbReference type="ARBA" id="ARBA00023014"/>
    </source>
</evidence>
<dbReference type="InterPro" id="IPR058240">
    <property type="entry name" value="rSAM_sf"/>
</dbReference>
<dbReference type="KEGG" id="tni:TVNIR_1679"/>
<dbReference type="PANTHER" id="PTHR30352">
    <property type="entry name" value="PYRUVATE FORMATE-LYASE-ACTIVATING ENZYME"/>
    <property type="match status" value="1"/>
</dbReference>
<dbReference type="SFLD" id="SFLDS00029">
    <property type="entry name" value="Radical_SAM"/>
    <property type="match status" value="1"/>
</dbReference>
<reference evidence="8" key="1">
    <citation type="submission" date="2015-12" db="EMBL/GenBank/DDBJ databases">
        <authorList>
            <person name="Tikhonova T.V."/>
            <person name="Pavlov A.R."/>
            <person name="Beletsky A.V."/>
            <person name="Mardanov A.V."/>
            <person name="Sorokin D.Y."/>
            <person name="Ravin N.V."/>
            <person name="Popov V.O."/>
        </authorList>
    </citation>
    <scope>NUCLEOTIDE SEQUENCE</scope>
    <source>
        <strain evidence="8">DSM 14787</strain>
    </source>
</reference>
<keyword evidence="8" id="KW-0560">Oxidoreductase</keyword>
<dbReference type="PROSITE" id="PS51918">
    <property type="entry name" value="RADICAL_SAM"/>
    <property type="match status" value="1"/>
</dbReference>
<keyword evidence="4" id="KW-0479">Metal-binding</keyword>
<dbReference type="eggNOG" id="COG1180">
    <property type="taxonomic scope" value="Bacteria"/>
</dbReference>
<evidence type="ECO:0000256" key="1">
    <source>
        <dbReference type="ARBA" id="ARBA00001966"/>
    </source>
</evidence>
<comment type="cofactor">
    <cofactor evidence="1">
        <name>[4Fe-4S] cluster</name>
        <dbReference type="ChEBI" id="CHEBI:49883"/>
    </cofactor>
</comment>
<keyword evidence="2" id="KW-0004">4Fe-4S</keyword>
<evidence type="ECO:0000313" key="8">
    <source>
        <dbReference type="EMBL" id="AGA33343.1"/>
    </source>
</evidence>
<name>L0DWE0_THIND</name>
<dbReference type="SUPFAM" id="SSF102114">
    <property type="entry name" value="Radical SAM enzymes"/>
    <property type="match status" value="1"/>
</dbReference>
<dbReference type="Proteomes" id="UP000010809">
    <property type="component" value="Chromosome"/>
</dbReference>
<protein>
    <submittedName>
        <fullName evidence="8">Ribonucleotide reductase of class III (Anaerobic), activating protein</fullName>
        <ecNumber evidence="8">1.97.1.4</ecNumber>
    </submittedName>
</protein>
<accession>L0DWE0</accession>
<dbReference type="SFLD" id="SFLDG01094">
    <property type="entry name" value="Uncharacterised_Radical_SAM_Su"/>
    <property type="match status" value="1"/>
</dbReference>
<organism evidence="8 9">
    <name type="scientific">Thioalkalivibrio nitratireducens (strain DSM 14787 / UNIQEM 213 / ALEN2)</name>
    <dbReference type="NCBI Taxonomy" id="1255043"/>
    <lineage>
        <taxon>Bacteria</taxon>
        <taxon>Pseudomonadati</taxon>
        <taxon>Pseudomonadota</taxon>
        <taxon>Gammaproteobacteria</taxon>
        <taxon>Chromatiales</taxon>
        <taxon>Ectothiorhodospiraceae</taxon>
        <taxon>Thioalkalivibrio</taxon>
    </lineage>
</organism>
<keyword evidence="5" id="KW-0408">Iron</keyword>
<dbReference type="AlphaFoldDB" id="L0DWE0"/>
<dbReference type="RefSeq" id="WP_015258471.1">
    <property type="nucleotide sequence ID" value="NC_019902.2"/>
</dbReference>
<dbReference type="EC" id="1.97.1.4" evidence="8"/>
<proteinExistence type="predicted"/>
<keyword evidence="6" id="KW-0411">Iron-sulfur</keyword>
<evidence type="ECO:0000259" key="7">
    <source>
        <dbReference type="PROSITE" id="PS51918"/>
    </source>
</evidence>
<dbReference type="InterPro" id="IPR007197">
    <property type="entry name" value="rSAM"/>
</dbReference>
<dbReference type="CDD" id="cd01335">
    <property type="entry name" value="Radical_SAM"/>
    <property type="match status" value="1"/>
</dbReference>
<evidence type="ECO:0000313" key="9">
    <source>
        <dbReference type="Proteomes" id="UP000010809"/>
    </source>
</evidence>
<evidence type="ECO:0000256" key="5">
    <source>
        <dbReference type="ARBA" id="ARBA00023004"/>
    </source>
</evidence>
<dbReference type="Pfam" id="PF04055">
    <property type="entry name" value="Radical_SAM"/>
    <property type="match status" value="1"/>
</dbReference>
<evidence type="ECO:0000256" key="2">
    <source>
        <dbReference type="ARBA" id="ARBA00022485"/>
    </source>
</evidence>
<dbReference type="GO" id="GO:0051539">
    <property type="term" value="F:4 iron, 4 sulfur cluster binding"/>
    <property type="evidence" value="ECO:0007669"/>
    <property type="project" value="UniProtKB-KW"/>
</dbReference>
<feature type="domain" description="Radical SAM core" evidence="7">
    <location>
        <begin position="18"/>
        <end position="197"/>
    </location>
</feature>